<dbReference type="PANTHER" id="PTHR31901">
    <property type="entry name" value="GH3 DOMAIN-CONTAINING PROTEIN"/>
    <property type="match status" value="1"/>
</dbReference>
<evidence type="ECO:0000259" key="1">
    <source>
        <dbReference type="Pfam" id="PF23572"/>
    </source>
</evidence>
<evidence type="ECO:0000313" key="2">
    <source>
        <dbReference type="EMBL" id="CAA7048787.1"/>
    </source>
</evidence>
<dbReference type="Pfam" id="PF23572">
    <property type="entry name" value="GH3_C"/>
    <property type="match status" value="1"/>
</dbReference>
<sequence>MIPYSKTRDMGAGGKLKKSRMSRILAKEILRGFLLIPRTLRAVSWGSKFKDAKIEPGRDVLEECCFTIEESLDSVYRKLRKHDKNIEPLDIKVVRRGAFNELMNFFLSRGSSLSLSKFICCLFFLFQGHCFSTSIRCLLR</sequence>
<evidence type="ECO:0000313" key="3">
    <source>
        <dbReference type="Proteomes" id="UP000467841"/>
    </source>
</evidence>
<dbReference type="Proteomes" id="UP000467841">
    <property type="component" value="Unassembled WGS sequence"/>
</dbReference>
<dbReference type="GO" id="GO:0016881">
    <property type="term" value="F:acid-amino acid ligase activity"/>
    <property type="evidence" value="ECO:0007669"/>
    <property type="project" value="TreeGrafter"/>
</dbReference>
<reference evidence="2" key="1">
    <citation type="submission" date="2020-01" db="EMBL/GenBank/DDBJ databases">
        <authorList>
            <person name="Mishra B."/>
        </authorList>
    </citation>
    <scope>NUCLEOTIDE SEQUENCE [LARGE SCALE GENOMIC DNA]</scope>
</reference>
<comment type="caution">
    <text evidence="2">The sequence shown here is derived from an EMBL/GenBank/DDBJ whole genome shotgun (WGS) entry which is preliminary data.</text>
</comment>
<accession>A0A6D2KA88</accession>
<name>A0A6D2KA88_9BRAS</name>
<dbReference type="AlphaFoldDB" id="A0A6D2KA88"/>
<dbReference type="PANTHER" id="PTHR31901:SF54">
    <property type="entry name" value="AUXIN-RESPONSIVE GH3 FAMILY PROTEIN"/>
    <property type="match status" value="1"/>
</dbReference>
<organism evidence="2 3">
    <name type="scientific">Microthlaspi erraticum</name>
    <dbReference type="NCBI Taxonomy" id="1685480"/>
    <lineage>
        <taxon>Eukaryota</taxon>
        <taxon>Viridiplantae</taxon>
        <taxon>Streptophyta</taxon>
        <taxon>Embryophyta</taxon>
        <taxon>Tracheophyta</taxon>
        <taxon>Spermatophyta</taxon>
        <taxon>Magnoliopsida</taxon>
        <taxon>eudicotyledons</taxon>
        <taxon>Gunneridae</taxon>
        <taxon>Pentapetalae</taxon>
        <taxon>rosids</taxon>
        <taxon>malvids</taxon>
        <taxon>Brassicales</taxon>
        <taxon>Brassicaceae</taxon>
        <taxon>Coluteocarpeae</taxon>
        <taxon>Microthlaspi</taxon>
    </lineage>
</organism>
<feature type="domain" description="GH3 C-terminal" evidence="1">
    <location>
        <begin position="58"/>
        <end position="121"/>
    </location>
</feature>
<dbReference type="OrthoDB" id="10004661at2759"/>
<proteinExistence type="predicted"/>
<dbReference type="GO" id="GO:0005737">
    <property type="term" value="C:cytoplasm"/>
    <property type="evidence" value="ECO:0007669"/>
    <property type="project" value="TreeGrafter"/>
</dbReference>
<dbReference type="InterPro" id="IPR004993">
    <property type="entry name" value="GH3"/>
</dbReference>
<dbReference type="InterPro" id="IPR055378">
    <property type="entry name" value="GH3_C"/>
</dbReference>
<dbReference type="EMBL" id="CACVBM020001396">
    <property type="protein sequence ID" value="CAA7048787.1"/>
    <property type="molecule type" value="Genomic_DNA"/>
</dbReference>
<gene>
    <name evidence="2" type="ORF">MERR_LOCUS36022</name>
</gene>
<protein>
    <recommendedName>
        <fullName evidence="1">GH3 C-terminal domain-containing protein</fullName>
    </recommendedName>
</protein>
<keyword evidence="3" id="KW-1185">Reference proteome</keyword>